<dbReference type="GO" id="GO:0070402">
    <property type="term" value="F:NADPH binding"/>
    <property type="evidence" value="ECO:0007669"/>
    <property type="project" value="InterPro"/>
</dbReference>
<evidence type="ECO:0000256" key="7">
    <source>
        <dbReference type="ARBA" id="ARBA00022857"/>
    </source>
</evidence>
<accession>A0A094Q5U1</accession>
<evidence type="ECO:0000256" key="2">
    <source>
        <dbReference type="ARBA" id="ARBA00001946"/>
    </source>
</evidence>
<reference evidence="15" key="1">
    <citation type="submission" date="2014-05" db="EMBL/GenBank/DDBJ databases">
        <title>Key roles for freshwater Actinobacteria revealed by deep metagenomic sequencing.</title>
        <authorList>
            <person name="Ghai R."/>
            <person name="Mizuno C.M."/>
            <person name="Picazo A."/>
            <person name="Camacho A."/>
            <person name="Rodriguez-Valera F."/>
        </authorList>
    </citation>
    <scope>NUCLEOTIDE SEQUENCE</scope>
</reference>
<comment type="cofactor">
    <cofactor evidence="2">
        <name>Mg(2+)</name>
        <dbReference type="ChEBI" id="CHEBI:18420"/>
    </cofactor>
</comment>
<keyword evidence="10" id="KW-0414">Isoprene biosynthesis</keyword>
<evidence type="ECO:0000256" key="6">
    <source>
        <dbReference type="ARBA" id="ARBA00022723"/>
    </source>
</evidence>
<evidence type="ECO:0000256" key="3">
    <source>
        <dbReference type="ARBA" id="ARBA00005094"/>
    </source>
</evidence>
<dbReference type="EC" id="1.1.1.267" evidence="5"/>
<dbReference type="PANTHER" id="PTHR30525">
    <property type="entry name" value="1-DEOXY-D-XYLULOSE 5-PHOSPHATE REDUCTOISOMERASE"/>
    <property type="match status" value="1"/>
</dbReference>
<comment type="caution">
    <text evidence="15">The sequence shown here is derived from an EMBL/GenBank/DDBJ whole genome shotgun (WGS) entry which is preliminary data.</text>
</comment>
<evidence type="ECO:0000256" key="10">
    <source>
        <dbReference type="ARBA" id="ARBA00023229"/>
    </source>
</evidence>
<dbReference type="InterPro" id="IPR003821">
    <property type="entry name" value="DXP_reductoisomerase"/>
</dbReference>
<keyword evidence="9" id="KW-0464">Manganese</keyword>
<evidence type="ECO:0000256" key="1">
    <source>
        <dbReference type="ARBA" id="ARBA00001936"/>
    </source>
</evidence>
<gene>
    <name evidence="15" type="ORF">GM50_5020</name>
</gene>
<name>A0A094Q5U1_9ZZZZ</name>
<organism evidence="15">
    <name type="scientific">freshwater metagenome</name>
    <dbReference type="NCBI Taxonomy" id="449393"/>
    <lineage>
        <taxon>unclassified sequences</taxon>
        <taxon>metagenomes</taxon>
        <taxon>ecological metagenomes</taxon>
    </lineage>
</organism>
<keyword evidence="7" id="KW-0521">NADP</keyword>
<evidence type="ECO:0000256" key="8">
    <source>
        <dbReference type="ARBA" id="ARBA00023002"/>
    </source>
</evidence>
<evidence type="ECO:0000259" key="12">
    <source>
        <dbReference type="Pfam" id="PF02670"/>
    </source>
</evidence>
<dbReference type="SUPFAM" id="SSF55347">
    <property type="entry name" value="Glyceraldehyde-3-phosphate dehydrogenase-like, C-terminal domain"/>
    <property type="match status" value="1"/>
</dbReference>
<evidence type="ECO:0000259" key="14">
    <source>
        <dbReference type="Pfam" id="PF13288"/>
    </source>
</evidence>
<evidence type="ECO:0000256" key="5">
    <source>
        <dbReference type="ARBA" id="ARBA00012366"/>
    </source>
</evidence>
<dbReference type="InterPro" id="IPR026877">
    <property type="entry name" value="DXPR_C"/>
</dbReference>
<dbReference type="InterPro" id="IPR013512">
    <property type="entry name" value="DXP_reductoisomerase_N"/>
</dbReference>
<feature type="domain" description="1-deoxy-D-xylulose 5-phosphate reductoisomerase C-terminal" evidence="13">
    <location>
        <begin position="138"/>
        <end position="219"/>
    </location>
</feature>
<protein>
    <recommendedName>
        <fullName evidence="5">1-deoxy-D-xylulose-5-phosphate reductoisomerase</fullName>
        <ecNumber evidence="5">1.1.1.267</ecNumber>
    </recommendedName>
</protein>
<comment type="similarity">
    <text evidence="4">Belongs to the DXR family.</text>
</comment>
<keyword evidence="8" id="KW-0560">Oxidoreductase</keyword>
<evidence type="ECO:0000259" key="13">
    <source>
        <dbReference type="Pfam" id="PF08436"/>
    </source>
</evidence>
<dbReference type="PIRSF" id="PIRSF006205">
    <property type="entry name" value="Dxp_reductismrs"/>
    <property type="match status" value="1"/>
</dbReference>
<sequence length="381" mass="40400">MRDLVILGSTGSIGVQALEIVAANPGKFRVVGITSAGNNPAVIIEQAKKFSVGVVGIIHNAELIREALPGVTVIDGQDAAAQVASITCDVVLNAITGSIGLAATVSAIKVGNRLALANKESLVAAGDFVMSLAKPDQIIPVDSEHSAIWQCLMSGKRNEVSRLILTASGGPFRQRKDLSTVTVDEALAHPTWSMGPVISVNSATLVNKAHEIIEAHHLYSMEYSKIEAVIHPQSVIHSMVEFIDGATIAQASPPNMKGPIAYAINWPERLKAATPAMDWKQSHSWEFEPIDHERFPAIELAKRCGELGGGLPAIFNAANEVAVGAFLKGSISFTSIMDCVEQSVQRLGGSTPSAIRDLSDVSAIEQDAHSVAHEILERMVS</sequence>
<feature type="domain" description="1-deoxy-D-xylulose 5-phosphate reductoisomerase N-terminal" evidence="12">
    <location>
        <begin position="4"/>
        <end position="126"/>
    </location>
</feature>
<comment type="catalytic activity">
    <reaction evidence="11">
        <text>2-C-methyl-D-erythritol 4-phosphate + NADP(+) = 1-deoxy-D-xylulose 5-phosphate + NADPH + H(+)</text>
        <dbReference type="Rhea" id="RHEA:13717"/>
        <dbReference type="ChEBI" id="CHEBI:15378"/>
        <dbReference type="ChEBI" id="CHEBI:57783"/>
        <dbReference type="ChEBI" id="CHEBI:57792"/>
        <dbReference type="ChEBI" id="CHEBI:58262"/>
        <dbReference type="ChEBI" id="CHEBI:58349"/>
        <dbReference type="EC" id="1.1.1.267"/>
    </reaction>
    <physiologicalReaction direction="right-to-left" evidence="11">
        <dbReference type="Rhea" id="RHEA:13719"/>
    </physiologicalReaction>
</comment>
<evidence type="ECO:0000256" key="11">
    <source>
        <dbReference type="ARBA" id="ARBA00048543"/>
    </source>
</evidence>
<dbReference type="GO" id="GO:0030145">
    <property type="term" value="F:manganese ion binding"/>
    <property type="evidence" value="ECO:0007669"/>
    <property type="project" value="TreeGrafter"/>
</dbReference>
<dbReference type="Gene3D" id="3.40.50.720">
    <property type="entry name" value="NAD(P)-binding Rossmann-like Domain"/>
    <property type="match status" value="1"/>
</dbReference>
<dbReference type="InterPro" id="IPR036169">
    <property type="entry name" value="DXPR_C_sf"/>
</dbReference>
<evidence type="ECO:0000256" key="4">
    <source>
        <dbReference type="ARBA" id="ARBA00006825"/>
    </source>
</evidence>
<keyword evidence="6" id="KW-0479">Metal-binding</keyword>
<dbReference type="Pfam" id="PF02670">
    <property type="entry name" value="DXP_reductoisom"/>
    <property type="match status" value="1"/>
</dbReference>
<dbReference type="GO" id="GO:0051484">
    <property type="term" value="P:isopentenyl diphosphate biosynthetic process, methylerythritol 4-phosphate pathway involved in terpenoid biosynthetic process"/>
    <property type="evidence" value="ECO:0007669"/>
    <property type="project" value="TreeGrafter"/>
</dbReference>
<dbReference type="FunFam" id="3.40.50.720:FF:000045">
    <property type="entry name" value="1-deoxy-D-xylulose 5-phosphate reductoisomerase"/>
    <property type="match status" value="1"/>
</dbReference>
<dbReference type="Gene3D" id="1.10.1740.10">
    <property type="match status" value="1"/>
</dbReference>
<dbReference type="UniPathway" id="UPA00056">
    <property type="reaction ID" value="UER00092"/>
</dbReference>
<dbReference type="InterPro" id="IPR036291">
    <property type="entry name" value="NAD(P)-bd_dom_sf"/>
</dbReference>
<dbReference type="InterPro" id="IPR013644">
    <property type="entry name" value="DXP_reductoisomerase_C"/>
</dbReference>
<dbReference type="NCBIfam" id="TIGR00243">
    <property type="entry name" value="Dxr"/>
    <property type="match status" value="1"/>
</dbReference>
<evidence type="ECO:0000313" key="15">
    <source>
        <dbReference type="EMBL" id="KGA19510.1"/>
    </source>
</evidence>
<comment type="cofactor">
    <cofactor evidence="1">
        <name>Mn(2+)</name>
        <dbReference type="ChEBI" id="CHEBI:29035"/>
    </cofactor>
</comment>
<dbReference type="AlphaFoldDB" id="A0A094Q5U1"/>
<dbReference type="SUPFAM" id="SSF51735">
    <property type="entry name" value="NAD(P)-binding Rossmann-fold domains"/>
    <property type="match status" value="1"/>
</dbReference>
<dbReference type="EMBL" id="JNSK01000011">
    <property type="protein sequence ID" value="KGA19510.1"/>
    <property type="molecule type" value="Genomic_DNA"/>
</dbReference>
<proteinExistence type="inferred from homology"/>
<feature type="domain" description="DXP reductoisomerase C-terminal" evidence="14">
    <location>
        <begin position="252"/>
        <end position="369"/>
    </location>
</feature>
<dbReference type="HAMAP" id="MF_00183">
    <property type="entry name" value="DXP_reductoisom"/>
    <property type="match status" value="1"/>
</dbReference>
<dbReference type="GO" id="GO:0030604">
    <property type="term" value="F:1-deoxy-D-xylulose-5-phosphate reductoisomerase activity"/>
    <property type="evidence" value="ECO:0007669"/>
    <property type="project" value="UniProtKB-EC"/>
</dbReference>
<dbReference type="Pfam" id="PF13288">
    <property type="entry name" value="DXPR_C"/>
    <property type="match status" value="1"/>
</dbReference>
<dbReference type="PANTHER" id="PTHR30525:SF0">
    <property type="entry name" value="1-DEOXY-D-XYLULOSE 5-PHOSPHATE REDUCTOISOMERASE, CHLOROPLASTIC"/>
    <property type="match status" value="1"/>
</dbReference>
<evidence type="ECO:0000256" key="9">
    <source>
        <dbReference type="ARBA" id="ARBA00023211"/>
    </source>
</evidence>
<comment type="pathway">
    <text evidence="3">Isoprenoid biosynthesis; isopentenyl diphosphate biosynthesis via DXP pathway; isopentenyl diphosphate from 1-deoxy-D-xylulose 5-phosphate: step 1/6.</text>
</comment>
<dbReference type="Pfam" id="PF08436">
    <property type="entry name" value="DXP_redisom_C"/>
    <property type="match status" value="1"/>
</dbReference>
<dbReference type="SUPFAM" id="SSF69055">
    <property type="entry name" value="1-deoxy-D-xylulose-5-phosphate reductoisomerase, C-terminal domain"/>
    <property type="match status" value="1"/>
</dbReference>